<feature type="region of interest" description="Disordered" evidence="1">
    <location>
        <begin position="42"/>
        <end position="73"/>
    </location>
</feature>
<reference evidence="2 3" key="1">
    <citation type="submission" date="2018-11" db="EMBL/GenBank/DDBJ databases">
        <authorList>
            <consortium name="Pathogen Informatics"/>
        </authorList>
    </citation>
    <scope>NUCLEOTIDE SEQUENCE [LARGE SCALE GENOMIC DNA]</scope>
    <source>
        <strain>Denwood</strain>
        <strain evidence="3">Zambia</strain>
    </source>
</reference>
<protein>
    <submittedName>
        <fullName evidence="2">Uncharacterized protein</fullName>
    </submittedName>
</protein>
<gene>
    <name evidence="2" type="ORF">SMTD_LOCUS119</name>
</gene>
<organism evidence="2 3">
    <name type="scientific">Schistosoma mattheei</name>
    <dbReference type="NCBI Taxonomy" id="31246"/>
    <lineage>
        <taxon>Eukaryota</taxon>
        <taxon>Metazoa</taxon>
        <taxon>Spiralia</taxon>
        <taxon>Lophotrochozoa</taxon>
        <taxon>Platyhelminthes</taxon>
        <taxon>Trematoda</taxon>
        <taxon>Digenea</taxon>
        <taxon>Strigeidida</taxon>
        <taxon>Schistosomatoidea</taxon>
        <taxon>Schistosomatidae</taxon>
        <taxon>Schistosoma</taxon>
    </lineage>
</organism>
<dbReference type="Proteomes" id="UP000269396">
    <property type="component" value="Unassembled WGS sequence"/>
</dbReference>
<evidence type="ECO:0000256" key="1">
    <source>
        <dbReference type="SAM" id="MobiDB-lite"/>
    </source>
</evidence>
<keyword evidence="3" id="KW-1185">Reference proteome</keyword>
<dbReference type="AlphaFoldDB" id="A0A183NDD3"/>
<feature type="compositionally biased region" description="Low complexity" evidence="1">
    <location>
        <begin position="54"/>
        <end position="65"/>
    </location>
</feature>
<sequence length="271" mass="30860">MVMQPVGFDTDFSHSTWPNSYEAIPLDGGRWLEIHLGHLNTSSTSHEHDQSEWNENFESLHNNNNDPDKKSQPNEYYFRAGFGEYFCEVHIPSIQQIDNVINQPDKMGLNNTGPYIPVTLFSATTATSSSPSASTSVVSKLKTSNSRSEVVWSVQAYELVQVEFPSIFMHSIEIISAVSSPSSDHDVKDQQLNSNNRHQLQERHNELWRKVNSSITLLCASNIRFSNDNNDVFDRSGILWFNSSRLTVGYGIQWKKDGEILSDKQFRMNPR</sequence>
<proteinExistence type="predicted"/>
<evidence type="ECO:0000313" key="3">
    <source>
        <dbReference type="Proteomes" id="UP000269396"/>
    </source>
</evidence>
<evidence type="ECO:0000313" key="2">
    <source>
        <dbReference type="EMBL" id="VDO67737.1"/>
    </source>
</evidence>
<dbReference type="EMBL" id="UZAL01000084">
    <property type="protein sequence ID" value="VDO67737.1"/>
    <property type="molecule type" value="Genomic_DNA"/>
</dbReference>
<accession>A0A183NDD3</accession>
<name>A0A183NDD3_9TREM</name>